<proteinExistence type="predicted"/>
<evidence type="ECO:0000259" key="2">
    <source>
        <dbReference type="PROSITE" id="PS51272"/>
    </source>
</evidence>
<dbReference type="InterPro" id="IPR051465">
    <property type="entry name" value="Cell_Envelope_Struct_Comp"/>
</dbReference>
<keyword evidence="4" id="KW-1185">Reference proteome</keyword>
<dbReference type="EMBL" id="CP003940">
    <property type="protein sequence ID" value="AFZ47556.1"/>
    <property type="molecule type" value="Genomic_DNA"/>
</dbReference>
<evidence type="ECO:0000313" key="4">
    <source>
        <dbReference type="Proteomes" id="UP000010483"/>
    </source>
</evidence>
<organism evidence="3 4">
    <name type="scientific">Cyanobacterium stanieri (strain ATCC 29140 / PCC 7202)</name>
    <dbReference type="NCBI Taxonomy" id="292563"/>
    <lineage>
        <taxon>Bacteria</taxon>
        <taxon>Bacillati</taxon>
        <taxon>Cyanobacteriota</taxon>
        <taxon>Cyanophyceae</taxon>
        <taxon>Oscillatoriophycideae</taxon>
        <taxon>Chroococcales</taxon>
        <taxon>Geminocystaceae</taxon>
        <taxon>Cyanobacterium</taxon>
    </lineage>
</organism>
<dbReference type="PANTHER" id="PTHR43308:SF5">
    <property type="entry name" value="S-LAYER PROTEIN _ PEPTIDOGLYCAN ENDO-BETA-N-ACETYLGLUCOSAMINIDASE"/>
    <property type="match status" value="1"/>
</dbReference>
<dbReference type="STRING" id="292563.Cyast_1595"/>
<dbReference type="PANTHER" id="PTHR43308">
    <property type="entry name" value="OUTER MEMBRANE PROTEIN ALPHA-RELATED"/>
    <property type="match status" value="1"/>
</dbReference>
<evidence type="ECO:0000256" key="1">
    <source>
        <dbReference type="SAM" id="SignalP"/>
    </source>
</evidence>
<sequence length="415" mass="44279">MSKFNSYKAGTALFLSLTLGSTSTLPLTTALLNPAPVMAQTTQFNDLSPNHWASEFVTALVQRGVIAGFPDGTFRPEAPVTRAQFAAMVQSALPQDAIRGGINFNDVPSNYWATGAINNAYRMGFLSGYPGNVFRPEQNIPREQVLVSLANGLNYSPTNNVDTVVGFFNDSNAISGFARSPIAAATENRIVVNYPNTRQLNPTRNATRAEVAAFIYQALSSRGQVATLSSPYIVSQLPVATDNRVMAGTQIPVTYEAEKILLTQDETVPISLTIRENIVNSSNVVVIPRNSVVVGQLRPSGNGTQFFAQRLELPDGRSYNINASSQVITETESVSRGTNVGTLVRNAALGTAAAAAIAGVTGDRTITTGELLIGTGAGLLATLIPQFLGRNRVDLLVIRPETNLNITLNSDFVAN</sequence>
<dbReference type="BioCyc" id="CSTA292563:G1353-1605-MONOMER"/>
<evidence type="ECO:0000313" key="3">
    <source>
        <dbReference type="EMBL" id="AFZ47556.1"/>
    </source>
</evidence>
<dbReference type="HOGENOM" id="CLU_031608_0_0_3"/>
<dbReference type="KEGG" id="csn:Cyast_1595"/>
<dbReference type="PROSITE" id="PS51272">
    <property type="entry name" value="SLH"/>
    <property type="match status" value="3"/>
</dbReference>
<feature type="domain" description="SLH" evidence="2">
    <location>
        <begin position="165"/>
        <end position="229"/>
    </location>
</feature>
<feature type="signal peptide" evidence="1">
    <location>
        <begin position="1"/>
        <end position="39"/>
    </location>
</feature>
<reference evidence="4" key="1">
    <citation type="journal article" date="2013" name="Proc. Natl. Acad. Sci. U.S.A.">
        <title>Improving the coverage of the cyanobacterial phylum using diversity-driven genome sequencing.</title>
        <authorList>
            <person name="Shih P.M."/>
            <person name="Wu D."/>
            <person name="Latifi A."/>
            <person name="Axen S.D."/>
            <person name="Fewer D.P."/>
            <person name="Talla E."/>
            <person name="Calteau A."/>
            <person name="Cai F."/>
            <person name="Tandeau de Marsac N."/>
            <person name="Rippka R."/>
            <person name="Herdman M."/>
            <person name="Sivonen K."/>
            <person name="Coursin T."/>
            <person name="Laurent T."/>
            <person name="Goodwin L."/>
            <person name="Nolan M."/>
            <person name="Davenport K.W."/>
            <person name="Han C.S."/>
            <person name="Rubin E.M."/>
            <person name="Eisen J.A."/>
            <person name="Woyke T."/>
            <person name="Gugger M."/>
            <person name="Kerfeld C.A."/>
        </authorList>
    </citation>
    <scope>NUCLEOTIDE SEQUENCE [LARGE SCALE GENOMIC DNA]</scope>
    <source>
        <strain evidence="4">ATCC 29140 / PCC 7202</strain>
    </source>
</reference>
<dbReference type="PATRIC" id="fig|292563.3.peg.1665"/>
<keyword evidence="1" id="KW-0732">Signal</keyword>
<feature type="domain" description="SLH" evidence="2">
    <location>
        <begin position="40"/>
        <end position="103"/>
    </location>
</feature>
<accession>K9YKT1</accession>
<feature type="domain" description="SLH" evidence="2">
    <location>
        <begin position="104"/>
        <end position="163"/>
    </location>
</feature>
<dbReference type="AlphaFoldDB" id="K9YKT1"/>
<protein>
    <submittedName>
        <fullName evidence="3">S-layer domain-containing protein</fullName>
    </submittedName>
</protein>
<name>K9YKT1_CYASC</name>
<dbReference type="Proteomes" id="UP000010483">
    <property type="component" value="Chromosome"/>
</dbReference>
<dbReference type="InterPro" id="IPR001119">
    <property type="entry name" value="SLH_dom"/>
</dbReference>
<feature type="chain" id="PRO_5003938358" evidence="1">
    <location>
        <begin position="40"/>
        <end position="415"/>
    </location>
</feature>
<dbReference type="Pfam" id="PF00395">
    <property type="entry name" value="SLH"/>
    <property type="match status" value="3"/>
</dbReference>
<dbReference type="eggNOG" id="COG2948">
    <property type="taxonomic scope" value="Bacteria"/>
</dbReference>
<gene>
    <name evidence="3" type="ordered locus">Cyast_1595</name>
</gene>